<accession>A0A2K0A9S3</accession>
<comment type="caution">
    <text evidence="5">The sequence shown here is derived from an EMBL/GenBank/DDBJ whole genome shotgun (WGS) entry which is preliminary data.</text>
</comment>
<organism evidence="5 6">
    <name type="scientific">Staphylococcus haemolyticus</name>
    <dbReference type="NCBI Taxonomy" id="1283"/>
    <lineage>
        <taxon>Bacteria</taxon>
        <taxon>Bacillati</taxon>
        <taxon>Bacillota</taxon>
        <taxon>Bacilli</taxon>
        <taxon>Bacillales</taxon>
        <taxon>Staphylococcaceae</taxon>
        <taxon>Staphylococcus</taxon>
    </lineage>
</organism>
<dbReference type="Gene3D" id="3.40.50.1820">
    <property type="entry name" value="alpha/beta hydrolase"/>
    <property type="match status" value="1"/>
</dbReference>
<dbReference type="Proteomes" id="UP000053523">
    <property type="component" value="Unassembled WGS sequence"/>
</dbReference>
<keyword evidence="1 5" id="KW-0378">Hydrolase</keyword>
<feature type="domain" description="BD-FAE-like" evidence="4">
    <location>
        <begin position="67"/>
        <end position="267"/>
    </location>
</feature>
<dbReference type="InterPro" id="IPR049492">
    <property type="entry name" value="BD-FAE-like_dom"/>
</dbReference>
<protein>
    <submittedName>
        <fullName evidence="5">Alpha/beta hydrolase</fullName>
    </submittedName>
</protein>
<dbReference type="EMBL" id="LORN02000015">
    <property type="protein sequence ID" value="PNN21758.1"/>
    <property type="molecule type" value="Genomic_DNA"/>
</dbReference>
<evidence type="ECO:0000256" key="3">
    <source>
        <dbReference type="SAM" id="Phobius"/>
    </source>
</evidence>
<dbReference type="InterPro" id="IPR050300">
    <property type="entry name" value="GDXG_lipolytic_enzyme"/>
</dbReference>
<dbReference type="PANTHER" id="PTHR48081">
    <property type="entry name" value="AB HYDROLASE SUPERFAMILY PROTEIN C4A8.06C"/>
    <property type="match status" value="1"/>
</dbReference>
<dbReference type="PANTHER" id="PTHR48081:SF6">
    <property type="entry name" value="PEPTIDASE S9 PROLYL OLIGOPEPTIDASE CATALYTIC DOMAIN-CONTAINING PROTEIN"/>
    <property type="match status" value="1"/>
</dbReference>
<gene>
    <name evidence="5" type="ORF">AL503_013610</name>
</gene>
<feature type="transmembrane region" description="Helical" evidence="3">
    <location>
        <begin position="7"/>
        <end position="27"/>
    </location>
</feature>
<feature type="region of interest" description="Disordered" evidence="2">
    <location>
        <begin position="320"/>
        <end position="348"/>
    </location>
</feature>
<evidence type="ECO:0000313" key="6">
    <source>
        <dbReference type="Proteomes" id="UP000053523"/>
    </source>
</evidence>
<keyword evidence="3" id="KW-0472">Membrane</keyword>
<evidence type="ECO:0000259" key="4">
    <source>
        <dbReference type="Pfam" id="PF20434"/>
    </source>
</evidence>
<name>A0A2K0A9S3_STAHA</name>
<evidence type="ECO:0000256" key="2">
    <source>
        <dbReference type="SAM" id="MobiDB-lite"/>
    </source>
</evidence>
<dbReference type="RefSeq" id="WP_037548321.1">
    <property type="nucleotide sequence ID" value="NZ_CAJCGD010000005.1"/>
</dbReference>
<evidence type="ECO:0000313" key="5">
    <source>
        <dbReference type="EMBL" id="PNN21758.1"/>
    </source>
</evidence>
<evidence type="ECO:0000256" key="1">
    <source>
        <dbReference type="ARBA" id="ARBA00022801"/>
    </source>
</evidence>
<dbReference type="SUPFAM" id="SSF53474">
    <property type="entry name" value="alpha/beta-Hydrolases"/>
    <property type="match status" value="1"/>
</dbReference>
<dbReference type="GO" id="GO:0016787">
    <property type="term" value="F:hydrolase activity"/>
    <property type="evidence" value="ECO:0007669"/>
    <property type="project" value="UniProtKB-KW"/>
</dbReference>
<reference evidence="5 6" key="1">
    <citation type="submission" date="2017-12" db="EMBL/GenBank/DDBJ databases">
        <title>FDA dAtabase for Regulatory Grade micrObial Sequences (FDA-ARGOS): Supporting development and validation of Infectious Disease Dx tests.</title>
        <authorList>
            <person name="Hoffmann M."/>
            <person name="Allard M."/>
            <person name="Evans P."/>
            <person name="Brown E."/>
            <person name="Tallon L."/>
            <person name="Sadzewicz L."/>
            <person name="Sengamalay N."/>
            <person name="Ott S."/>
            <person name="Godinez A."/>
            <person name="Nagaraj S."/>
            <person name="Vavikolanu K."/>
            <person name="Aluvathingal J."/>
            <person name="Nadendla S."/>
            <person name="Sichtig H."/>
        </authorList>
    </citation>
    <scope>NUCLEOTIDE SEQUENCE [LARGE SCALE GENOMIC DNA]</scope>
    <source>
        <strain evidence="5 6">FDAARGOS_148</strain>
    </source>
</reference>
<dbReference type="AlphaFoldDB" id="A0A2K0A9S3"/>
<dbReference type="Pfam" id="PF20434">
    <property type="entry name" value="BD-FAE"/>
    <property type="match status" value="1"/>
</dbReference>
<dbReference type="InterPro" id="IPR029058">
    <property type="entry name" value="AB_hydrolase_fold"/>
</dbReference>
<keyword evidence="3" id="KW-1133">Transmembrane helix</keyword>
<proteinExistence type="predicted"/>
<keyword evidence="3" id="KW-0812">Transmembrane</keyword>
<sequence>MNTQKKWTIITGVIILIVSVVVAWGLYHHQQESEKKKQQREKVQINNPNVKLFQNITYNNHLPESQLDIMMPDDVDKDTKLPVIFWMHGGGYVAGDKQYKNPLLSQIVEQGYVVVNVNYALAPNYKYPTPLIQFDDAIQFIKHNKDRFPIDLDQVVIGGDSAGAQLTSQYVAMQTNSSLRSEMGFEQRFTPSQIKGAIFFGGFYDMKTVRETEFPRIQMFMHSYTGATKWESEFKNISQMSTINQVTKDYPSTYLSVGDADPFYSQNIEFYRKLKEEGIPASTLFYNGSHHLHHQYQFHLEKPESKENMKRVLAFLSRNTSSSGVEQNQQSPFDGSTSSDKSFSLSPY</sequence>